<organism evidence="13 14">
    <name type="scientific">Candidatus Thiodiazotropha endolucinida</name>
    <dbReference type="NCBI Taxonomy" id="1655433"/>
    <lineage>
        <taxon>Bacteria</taxon>
        <taxon>Pseudomonadati</taxon>
        <taxon>Pseudomonadota</taxon>
        <taxon>Gammaproteobacteria</taxon>
        <taxon>Chromatiales</taxon>
        <taxon>Sedimenticolaceae</taxon>
        <taxon>Candidatus Thiodiazotropha</taxon>
    </lineage>
</organism>
<keyword evidence="4" id="KW-1134">Transmembrane beta strand</keyword>
<evidence type="ECO:0000256" key="9">
    <source>
        <dbReference type="ARBA" id="ARBA00023136"/>
    </source>
</evidence>
<dbReference type="Gene3D" id="2.40.160.10">
    <property type="entry name" value="Porin"/>
    <property type="match status" value="1"/>
</dbReference>
<evidence type="ECO:0000256" key="11">
    <source>
        <dbReference type="SAM" id="SignalP"/>
    </source>
</evidence>
<reference evidence="13 14" key="1">
    <citation type="submission" date="2016-06" db="EMBL/GenBank/DDBJ databases">
        <title>Genome sequence of endosymbiont of Candidatus Endolucinida thiodiazotropha.</title>
        <authorList>
            <person name="Poehlein A."/>
            <person name="Koenig S."/>
            <person name="Heiden S.E."/>
            <person name="Thuermer A."/>
            <person name="Voget S."/>
            <person name="Daniel R."/>
            <person name="Markert S."/>
            <person name="Gros O."/>
            <person name="Schweder T."/>
        </authorList>
    </citation>
    <scope>NUCLEOTIDE SEQUENCE [LARGE SCALE GENOMIC DNA]</scope>
    <source>
        <strain evidence="13 14">COS</strain>
    </source>
</reference>
<evidence type="ECO:0000259" key="12">
    <source>
        <dbReference type="Pfam" id="PF13609"/>
    </source>
</evidence>
<protein>
    <submittedName>
        <fullName evidence="13">Outer membrane porin protein 32</fullName>
    </submittedName>
</protein>
<dbReference type="RefSeq" id="WP_069124849.1">
    <property type="nucleotide sequence ID" value="NZ_MARB01000011.1"/>
</dbReference>
<keyword evidence="10" id="KW-0998">Cell outer membrane</keyword>
<evidence type="ECO:0000256" key="2">
    <source>
        <dbReference type="ARBA" id="ARBA00011233"/>
    </source>
</evidence>
<dbReference type="PRINTS" id="PR00184">
    <property type="entry name" value="NEISSPPORIN"/>
</dbReference>
<sequence>MKKILSLAIAATLVAPVAAMADATLYGKAHMVIQNTSEDDGTNDDDVWSVDSIDSRVGVKGSEDLGGGLKAVYKFEFKINHDDGDGLGDRNQYAGLAGGFGTVLLGRHDTPLKMSQGKFDQFGDVAGDIKTVIPGEDRVDNVIAYVSPSMGGLSFVGAAIAGELGDGANPGDDDALVGLFDHISLAGIYSNGPLYASLAYNSYDLGIVSEADPSLIRGTLIWKGGMWQAGVMFSSVDMDGAGEDADAYGLSGNVKVGGNGKIKAQYLSGDAPVGKAPISPAVKVSDGSEGNDVSQWGLGYEHALSKKTKLHAGYTLYEEDESDYEETALYGGLIHKF</sequence>
<dbReference type="SUPFAM" id="SSF56935">
    <property type="entry name" value="Porins"/>
    <property type="match status" value="1"/>
</dbReference>
<evidence type="ECO:0000256" key="5">
    <source>
        <dbReference type="ARBA" id="ARBA00022692"/>
    </source>
</evidence>
<feature type="chain" id="PRO_5031500711" evidence="11">
    <location>
        <begin position="22"/>
        <end position="337"/>
    </location>
</feature>
<evidence type="ECO:0000256" key="1">
    <source>
        <dbReference type="ARBA" id="ARBA00004571"/>
    </source>
</evidence>
<keyword evidence="7" id="KW-0406">Ion transport</keyword>
<keyword evidence="9" id="KW-0472">Membrane</keyword>
<name>A0A7Z1AFZ4_9GAMM</name>
<dbReference type="InterPro" id="IPR023614">
    <property type="entry name" value="Porin_dom_sf"/>
</dbReference>
<evidence type="ECO:0000256" key="6">
    <source>
        <dbReference type="ARBA" id="ARBA00022729"/>
    </source>
</evidence>
<keyword evidence="8" id="KW-0626">Porin</keyword>
<dbReference type="InterPro" id="IPR050298">
    <property type="entry name" value="Gram-neg_bact_OMP"/>
</dbReference>
<dbReference type="PANTHER" id="PTHR34501">
    <property type="entry name" value="PROTEIN YDDL-RELATED"/>
    <property type="match status" value="1"/>
</dbReference>
<comment type="caution">
    <text evidence="13">The sequence shown here is derived from an EMBL/GenBank/DDBJ whole genome shotgun (WGS) entry which is preliminary data.</text>
</comment>
<proteinExistence type="predicted"/>
<dbReference type="CDD" id="cd00342">
    <property type="entry name" value="gram_neg_porins"/>
    <property type="match status" value="1"/>
</dbReference>
<keyword evidence="5" id="KW-0812">Transmembrane</keyword>
<accession>A0A7Z1AFZ4</accession>
<evidence type="ECO:0000256" key="7">
    <source>
        <dbReference type="ARBA" id="ARBA00023065"/>
    </source>
</evidence>
<comment type="subcellular location">
    <subcellularLocation>
        <location evidence="1">Cell outer membrane</location>
        <topology evidence="1">Multi-pass membrane protein</topology>
    </subcellularLocation>
</comment>
<dbReference type="GO" id="GO:0046930">
    <property type="term" value="C:pore complex"/>
    <property type="evidence" value="ECO:0007669"/>
    <property type="project" value="UniProtKB-KW"/>
</dbReference>
<dbReference type="EMBL" id="MARB01000011">
    <property type="protein sequence ID" value="ODJ87549.1"/>
    <property type="molecule type" value="Genomic_DNA"/>
</dbReference>
<dbReference type="InterPro" id="IPR033900">
    <property type="entry name" value="Gram_neg_porin_domain"/>
</dbReference>
<evidence type="ECO:0000256" key="3">
    <source>
        <dbReference type="ARBA" id="ARBA00022448"/>
    </source>
</evidence>
<dbReference type="Pfam" id="PF13609">
    <property type="entry name" value="Porin_4"/>
    <property type="match status" value="1"/>
</dbReference>
<dbReference type="Proteomes" id="UP000094769">
    <property type="component" value="Unassembled WGS sequence"/>
</dbReference>
<dbReference type="GO" id="GO:0009279">
    <property type="term" value="C:cell outer membrane"/>
    <property type="evidence" value="ECO:0007669"/>
    <property type="project" value="UniProtKB-SubCell"/>
</dbReference>
<evidence type="ECO:0000313" key="13">
    <source>
        <dbReference type="EMBL" id="ODJ87549.1"/>
    </source>
</evidence>
<dbReference type="PANTHER" id="PTHR34501:SF9">
    <property type="entry name" value="MAJOR OUTER MEMBRANE PROTEIN P.IA"/>
    <property type="match status" value="1"/>
</dbReference>
<feature type="signal peptide" evidence="11">
    <location>
        <begin position="1"/>
        <end position="21"/>
    </location>
</feature>
<evidence type="ECO:0000256" key="10">
    <source>
        <dbReference type="ARBA" id="ARBA00023237"/>
    </source>
</evidence>
<gene>
    <name evidence="13" type="ORF">CODIS_22600</name>
</gene>
<keyword evidence="3" id="KW-0813">Transport</keyword>
<evidence type="ECO:0000256" key="4">
    <source>
        <dbReference type="ARBA" id="ARBA00022452"/>
    </source>
</evidence>
<evidence type="ECO:0000256" key="8">
    <source>
        <dbReference type="ARBA" id="ARBA00023114"/>
    </source>
</evidence>
<evidence type="ECO:0000313" key="14">
    <source>
        <dbReference type="Proteomes" id="UP000094769"/>
    </source>
</evidence>
<dbReference type="GO" id="GO:0006811">
    <property type="term" value="P:monoatomic ion transport"/>
    <property type="evidence" value="ECO:0007669"/>
    <property type="project" value="UniProtKB-KW"/>
</dbReference>
<keyword evidence="14" id="KW-1185">Reference proteome</keyword>
<dbReference type="GO" id="GO:0015288">
    <property type="term" value="F:porin activity"/>
    <property type="evidence" value="ECO:0007669"/>
    <property type="project" value="UniProtKB-KW"/>
</dbReference>
<keyword evidence="6 11" id="KW-0732">Signal</keyword>
<feature type="domain" description="Porin" evidence="12">
    <location>
        <begin position="9"/>
        <end position="321"/>
    </location>
</feature>
<dbReference type="AlphaFoldDB" id="A0A7Z1AFZ4"/>
<comment type="subunit">
    <text evidence="2">Homotrimer.</text>
</comment>
<dbReference type="InterPro" id="IPR002299">
    <property type="entry name" value="Porin_Neis"/>
</dbReference>